<sequence length="153" mass="17437">MNPIKVPVFNLSFKPPSKDKCTRCDELEMKIKVEQDEDKKDSLINEKQRHLSKADMACASLKRDQESATDSVYVATFDQQKVLPFPKLTVSIAYWQNCNIKMTLGLLKIVQDPLMAVKVIYQKFVVPGHSYLPNDADFGIIEKALEYCVHEIG</sequence>
<comment type="caution">
    <text evidence="1">The sequence shown here is derived from an EMBL/GenBank/DDBJ whole genome shotgun (WGS) entry which is preliminary data.</text>
</comment>
<protein>
    <submittedName>
        <fullName evidence="1">Uncharacterized protein</fullName>
    </submittedName>
</protein>
<evidence type="ECO:0000313" key="1">
    <source>
        <dbReference type="EMBL" id="KAF2891784.1"/>
    </source>
</evidence>
<name>A0A8K0CSK0_IGNLU</name>
<accession>A0A8K0CSK0</accession>
<dbReference type="EMBL" id="VTPC01022915">
    <property type="protein sequence ID" value="KAF2891784.1"/>
    <property type="molecule type" value="Genomic_DNA"/>
</dbReference>
<dbReference type="Proteomes" id="UP000801492">
    <property type="component" value="Unassembled WGS sequence"/>
</dbReference>
<keyword evidence="2" id="KW-1185">Reference proteome</keyword>
<organism evidence="1 2">
    <name type="scientific">Ignelater luminosus</name>
    <name type="common">Cucubano</name>
    <name type="synonym">Pyrophorus luminosus</name>
    <dbReference type="NCBI Taxonomy" id="2038154"/>
    <lineage>
        <taxon>Eukaryota</taxon>
        <taxon>Metazoa</taxon>
        <taxon>Ecdysozoa</taxon>
        <taxon>Arthropoda</taxon>
        <taxon>Hexapoda</taxon>
        <taxon>Insecta</taxon>
        <taxon>Pterygota</taxon>
        <taxon>Neoptera</taxon>
        <taxon>Endopterygota</taxon>
        <taxon>Coleoptera</taxon>
        <taxon>Polyphaga</taxon>
        <taxon>Elateriformia</taxon>
        <taxon>Elateroidea</taxon>
        <taxon>Elateridae</taxon>
        <taxon>Agrypninae</taxon>
        <taxon>Pyrophorini</taxon>
        <taxon>Ignelater</taxon>
    </lineage>
</organism>
<reference evidence="1" key="1">
    <citation type="submission" date="2019-08" db="EMBL/GenBank/DDBJ databases">
        <title>The genome of the North American firefly Photinus pyralis.</title>
        <authorList>
            <consortium name="Photinus pyralis genome working group"/>
            <person name="Fallon T.R."/>
            <person name="Sander Lower S.E."/>
            <person name="Weng J.-K."/>
        </authorList>
    </citation>
    <scope>NUCLEOTIDE SEQUENCE</scope>
    <source>
        <strain evidence="1">TRF0915ILg1</strain>
        <tissue evidence="1">Whole body</tissue>
    </source>
</reference>
<dbReference type="OrthoDB" id="6753578at2759"/>
<dbReference type="AlphaFoldDB" id="A0A8K0CSK0"/>
<proteinExistence type="predicted"/>
<evidence type="ECO:0000313" key="2">
    <source>
        <dbReference type="Proteomes" id="UP000801492"/>
    </source>
</evidence>
<gene>
    <name evidence="1" type="ORF">ILUMI_14389</name>
</gene>